<proteinExistence type="predicted"/>
<dbReference type="Proteomes" id="UP000663929">
    <property type="component" value="Chromosome"/>
</dbReference>
<dbReference type="AlphaFoldDB" id="A0A8A4TJ07"/>
<dbReference type="SUPFAM" id="SSF69318">
    <property type="entry name" value="Integrin alpha N-terminal domain"/>
    <property type="match status" value="1"/>
</dbReference>
<accession>A0A8A4TJ07</accession>
<reference evidence="1" key="1">
    <citation type="submission" date="2021-03" db="EMBL/GenBank/DDBJ databases">
        <title>Acanthopleuribacteraceae sp. M133.</title>
        <authorList>
            <person name="Wang G."/>
        </authorList>
    </citation>
    <scope>NUCLEOTIDE SEQUENCE</scope>
    <source>
        <strain evidence="1">M133</strain>
    </source>
</reference>
<sequence length="464" mass="53069">MTLLLIWFTAFWNPPQGEDLHLKLDPTLIRPRVHWEDLDGDGRLDTWVRDRHPSETPYLLYRRNAGDRQTEFERLDHAPFPWTVRPAFIEGSVRATAYHDGVLWVCIDKDRWEPLHNYHLLGSVRKGIRPITLDRFKLLPTATGYLVMSEDCPATPLDAHPSVHIGRKRLELTYPVPRKIATNRLMASPIAMTNQGTISIWQAAREPSPLAPWTSSQVRLQFPETLKPVRHQTGDLNGDGFEDLVVLAMPAKDMSIFEELSFLIYLGTADNTWETRASQELKSKQNLWQTGPIEMDSKGLRLYYYKGLIRSIFKMDSYAWDSAGFISPKPKSLRWTMKSADRTTIMTDLDVTGDGRGDMLLLDERGLHAYPRLPESSALPFDEDKRNLLSGAGNQEFHFDVHIGEGAEFTSSTISRKRLRPGKIALIRQNDGSLHLWTLKRDHRGDWVLRGESLVQGHSPKTMP</sequence>
<dbReference type="InterPro" id="IPR028994">
    <property type="entry name" value="Integrin_alpha_N"/>
</dbReference>
<keyword evidence="2" id="KW-1185">Reference proteome</keyword>
<name>A0A8A4TJ07_SULCO</name>
<dbReference type="KEGG" id="scor:J3U87_30360"/>
<gene>
    <name evidence="1" type="ORF">J3U87_30360</name>
</gene>
<protein>
    <recommendedName>
        <fullName evidence="3">VCBS repeat-containing protein</fullName>
    </recommendedName>
</protein>
<dbReference type="EMBL" id="CP071793">
    <property type="protein sequence ID" value="QTD49906.1"/>
    <property type="molecule type" value="Genomic_DNA"/>
</dbReference>
<organism evidence="1 2">
    <name type="scientific">Sulfidibacter corallicola</name>
    <dbReference type="NCBI Taxonomy" id="2818388"/>
    <lineage>
        <taxon>Bacteria</taxon>
        <taxon>Pseudomonadati</taxon>
        <taxon>Acidobacteriota</taxon>
        <taxon>Holophagae</taxon>
        <taxon>Acanthopleuribacterales</taxon>
        <taxon>Acanthopleuribacteraceae</taxon>
        <taxon>Sulfidibacter</taxon>
    </lineage>
</organism>
<evidence type="ECO:0000313" key="2">
    <source>
        <dbReference type="Proteomes" id="UP000663929"/>
    </source>
</evidence>
<evidence type="ECO:0008006" key="3">
    <source>
        <dbReference type="Google" id="ProtNLM"/>
    </source>
</evidence>
<evidence type="ECO:0000313" key="1">
    <source>
        <dbReference type="EMBL" id="QTD49906.1"/>
    </source>
</evidence>
<dbReference type="RefSeq" id="WP_237379537.1">
    <property type="nucleotide sequence ID" value="NZ_CP071793.1"/>
</dbReference>